<comment type="caution">
    <text evidence="3">The sequence shown here is derived from an EMBL/GenBank/DDBJ whole genome shotgun (WGS) entry which is preliminary data.</text>
</comment>
<gene>
    <name evidence="3" type="ORF">INT44_002119</name>
</gene>
<dbReference type="EMBL" id="JAEPRA010000005">
    <property type="protein sequence ID" value="KAG2185329.1"/>
    <property type="molecule type" value="Genomic_DNA"/>
</dbReference>
<sequence>MPGLFSRGAMTSKSSTKLRRRRTGSRYGTTDFVTKLDTLDYTQSILTKIKEIEKAAAAKVGIEDHIEIVLKSICSHIKEKGSVYERVLRHFYDFRDLTIQHEVLLKAISGEDYSWGKSNIHAIAFATTSLIVSELSTASGALEKKLSVLRVFEALYILAGVIFSSDNEDGFIEVSYIGGYVSSSIFMHHDDRLNLGDTCAVNNALIDIINSRYLCLDGSKPMLNEEAEPTDYGRAEMSWAVGSAASRYSIDADTVFCILPEALTMVVSEAVVDVFCKSPFALKERKDMETISFFDAVNNLNGKLCRRIIDNMLWPDWLPARYVLTPMVALSYDPLFSDMSEVKVGKSVALFMYREQDYSEDKTDIKWTKIGVEKEIIYPVLAFNLIMLIVLVAALYCAVSYNDVFANAQIDVTSFLSLVLVFEGLAFAGFTAVYRENWSLYWMFQFKVHYNDISKILQHNDTTNIKILRGIVSNRRLYSKLIQPSRSCWIGEGTVEADNYLSSDLLLWSYYECGVIELGTSIPDGGYRAVMVKIVSDRVTMEDIELSGLRSGQAHVSYSAESDMTDVTFGFLQSYTKNMPIGAAEERVTNSTTASNAERRNATDVAQGVYTTIRPVVDQH</sequence>
<evidence type="ECO:0000256" key="2">
    <source>
        <dbReference type="SAM" id="Phobius"/>
    </source>
</evidence>
<dbReference type="AlphaFoldDB" id="A0A8H7Q5D1"/>
<keyword evidence="4" id="KW-1185">Reference proteome</keyword>
<feature type="region of interest" description="Disordered" evidence="1">
    <location>
        <begin position="1"/>
        <end position="24"/>
    </location>
</feature>
<evidence type="ECO:0000256" key="1">
    <source>
        <dbReference type="SAM" id="MobiDB-lite"/>
    </source>
</evidence>
<organism evidence="3 4">
    <name type="scientific">Umbelopsis vinacea</name>
    <dbReference type="NCBI Taxonomy" id="44442"/>
    <lineage>
        <taxon>Eukaryota</taxon>
        <taxon>Fungi</taxon>
        <taxon>Fungi incertae sedis</taxon>
        <taxon>Mucoromycota</taxon>
        <taxon>Mucoromycotina</taxon>
        <taxon>Umbelopsidomycetes</taxon>
        <taxon>Umbelopsidales</taxon>
        <taxon>Umbelopsidaceae</taxon>
        <taxon>Umbelopsis</taxon>
    </lineage>
</organism>
<feature type="transmembrane region" description="Helical" evidence="2">
    <location>
        <begin position="413"/>
        <end position="434"/>
    </location>
</feature>
<keyword evidence="2" id="KW-0812">Transmembrane</keyword>
<accession>A0A8H7Q5D1</accession>
<feature type="transmembrane region" description="Helical" evidence="2">
    <location>
        <begin position="376"/>
        <end position="401"/>
    </location>
</feature>
<proteinExistence type="predicted"/>
<evidence type="ECO:0000313" key="4">
    <source>
        <dbReference type="Proteomes" id="UP000612746"/>
    </source>
</evidence>
<dbReference type="OrthoDB" id="10352393at2759"/>
<dbReference type="Proteomes" id="UP000612746">
    <property type="component" value="Unassembled WGS sequence"/>
</dbReference>
<keyword evidence="2" id="KW-0472">Membrane</keyword>
<keyword evidence="2" id="KW-1133">Transmembrane helix</keyword>
<protein>
    <submittedName>
        <fullName evidence="3">Uncharacterized protein</fullName>
    </submittedName>
</protein>
<name>A0A8H7Q5D1_9FUNG</name>
<reference evidence="3" key="1">
    <citation type="submission" date="2020-12" db="EMBL/GenBank/DDBJ databases">
        <title>Metabolic potential, ecology and presence of endohyphal bacteria is reflected in genomic diversity of Mucoromycotina.</title>
        <authorList>
            <person name="Muszewska A."/>
            <person name="Okrasinska A."/>
            <person name="Steczkiewicz K."/>
            <person name="Drgas O."/>
            <person name="Orlowska M."/>
            <person name="Perlinska-Lenart U."/>
            <person name="Aleksandrzak-Piekarczyk T."/>
            <person name="Szatraj K."/>
            <person name="Zielenkiewicz U."/>
            <person name="Pilsyk S."/>
            <person name="Malc E."/>
            <person name="Mieczkowski P."/>
            <person name="Kruszewska J.S."/>
            <person name="Biernat P."/>
            <person name="Pawlowska J."/>
        </authorList>
    </citation>
    <scope>NUCLEOTIDE SEQUENCE</scope>
    <source>
        <strain evidence="3">WA0000051536</strain>
    </source>
</reference>
<evidence type="ECO:0000313" key="3">
    <source>
        <dbReference type="EMBL" id="KAG2185329.1"/>
    </source>
</evidence>